<feature type="region of interest" description="Disordered" evidence="2">
    <location>
        <begin position="547"/>
        <end position="567"/>
    </location>
</feature>
<evidence type="ECO:0000256" key="1">
    <source>
        <dbReference type="SAM" id="Coils"/>
    </source>
</evidence>
<evidence type="ECO:0000313" key="4">
    <source>
        <dbReference type="Proteomes" id="UP001151760"/>
    </source>
</evidence>
<proteinExistence type="predicted"/>
<feature type="compositionally biased region" description="Polar residues" evidence="2">
    <location>
        <begin position="642"/>
        <end position="654"/>
    </location>
</feature>
<sequence length="719" mass="81579">MMRVLQELSLQEQVGVTRGNRGLLYVTTAKGKDTCLNNALNQEGNRMIHDPGIPKAQATQTVITHNVAYQADDLDAYDSDCDELNTAKVALMTNLSHYGLDALAEVHNHDNVNNNMINQAVQVMPSSEQSNVVNHSETEITSDSNIIPYSQDHNAAEENSVNSPEPTLSTRPTNVEVPKELPKVDMVNTSLKKLKHHLAGFDVVIKERTTPTAITEGSWGFEHTKACFRDEIITFVKVLKDLFNIFNQYFVDELFEVQNIFYQMEQSVEQHRLESKTFEVKMNQVLNENERLLEEVISKDIVNILVNSSMDNASMNVQECEKCLKLRLSFKQNSLKRDYDQLIKSLYHSVKKHCISFRILIHNLIIIDTKDNFVSNQSASSFDKYFKINELKAQSQEKDTMIKKLKERLKSLSGNMNENMIKKDIEEIETINIEHLNNASMDHRLQNDLRKLKGKALADNVVTKHTIDLEMLKIDVEYLNPRLLNNRSAHSDYLKQTQEEAVILREIVEQGKSQNPLNTSLDSACRKHNHKISLYIKPMLSSTGVKLSTSASGSQPSGNTKKYKIQQTPSSTQKIKCNGCMLSDNHDLYVLDFINNVNARVKSKYVMKNLKRKVWKPTEKCFVYPSPEVDAPIHEVEAIVPNVSTGSPSSTNVDQDAPFPSNSQTTPETQPPTVPNDVEEDNHDIKVAHMGNDPILVSSQFRILLLVIDRTRIPHRKSI</sequence>
<name>A0ABQ5AJ93_9ASTR</name>
<gene>
    <name evidence="3" type="ORF">Tco_0823273</name>
</gene>
<reference evidence="3" key="1">
    <citation type="journal article" date="2022" name="Int. J. Mol. Sci.">
        <title>Draft Genome of Tanacetum Coccineum: Genomic Comparison of Closely Related Tanacetum-Family Plants.</title>
        <authorList>
            <person name="Yamashiro T."/>
            <person name="Shiraishi A."/>
            <person name="Nakayama K."/>
            <person name="Satake H."/>
        </authorList>
    </citation>
    <scope>NUCLEOTIDE SEQUENCE</scope>
</reference>
<keyword evidence="4" id="KW-1185">Reference proteome</keyword>
<reference evidence="3" key="2">
    <citation type="submission" date="2022-01" db="EMBL/GenBank/DDBJ databases">
        <authorList>
            <person name="Yamashiro T."/>
            <person name="Shiraishi A."/>
            <person name="Satake H."/>
            <person name="Nakayama K."/>
        </authorList>
    </citation>
    <scope>NUCLEOTIDE SEQUENCE</scope>
</reference>
<organism evidence="3 4">
    <name type="scientific">Tanacetum coccineum</name>
    <dbReference type="NCBI Taxonomy" id="301880"/>
    <lineage>
        <taxon>Eukaryota</taxon>
        <taxon>Viridiplantae</taxon>
        <taxon>Streptophyta</taxon>
        <taxon>Embryophyta</taxon>
        <taxon>Tracheophyta</taxon>
        <taxon>Spermatophyta</taxon>
        <taxon>Magnoliopsida</taxon>
        <taxon>eudicotyledons</taxon>
        <taxon>Gunneridae</taxon>
        <taxon>Pentapetalae</taxon>
        <taxon>asterids</taxon>
        <taxon>campanulids</taxon>
        <taxon>Asterales</taxon>
        <taxon>Asteraceae</taxon>
        <taxon>Asteroideae</taxon>
        <taxon>Anthemideae</taxon>
        <taxon>Anthemidinae</taxon>
        <taxon>Tanacetum</taxon>
    </lineage>
</organism>
<dbReference type="EMBL" id="BQNB010012322">
    <property type="protein sequence ID" value="GJT02104.1"/>
    <property type="molecule type" value="Genomic_DNA"/>
</dbReference>
<protein>
    <submittedName>
        <fullName evidence="3">Uncharacterized protein</fullName>
    </submittedName>
</protein>
<feature type="region of interest" description="Disordered" evidence="2">
    <location>
        <begin position="642"/>
        <end position="678"/>
    </location>
</feature>
<feature type="region of interest" description="Disordered" evidence="2">
    <location>
        <begin position="154"/>
        <end position="173"/>
    </location>
</feature>
<keyword evidence="1" id="KW-0175">Coiled coil</keyword>
<accession>A0ABQ5AJ93</accession>
<comment type="caution">
    <text evidence="3">The sequence shown here is derived from an EMBL/GenBank/DDBJ whole genome shotgun (WGS) entry which is preliminary data.</text>
</comment>
<dbReference type="Proteomes" id="UP001151760">
    <property type="component" value="Unassembled WGS sequence"/>
</dbReference>
<evidence type="ECO:0000256" key="2">
    <source>
        <dbReference type="SAM" id="MobiDB-lite"/>
    </source>
</evidence>
<evidence type="ECO:0000313" key="3">
    <source>
        <dbReference type="EMBL" id="GJT02104.1"/>
    </source>
</evidence>
<feature type="coiled-coil region" evidence="1">
    <location>
        <begin position="388"/>
        <end position="422"/>
    </location>
</feature>